<dbReference type="EMBL" id="LVJN01000018">
    <property type="protein sequence ID" value="OSM04844.1"/>
    <property type="molecule type" value="Genomic_DNA"/>
</dbReference>
<dbReference type="Proteomes" id="UP000194003">
    <property type="component" value="Unassembled WGS sequence"/>
</dbReference>
<evidence type="ECO:0000313" key="3">
    <source>
        <dbReference type="Proteomes" id="UP000194003"/>
    </source>
</evidence>
<organism evidence="2 3">
    <name type="scientific">Magnetofaba australis IT-1</name>
    <dbReference type="NCBI Taxonomy" id="1434232"/>
    <lineage>
        <taxon>Bacteria</taxon>
        <taxon>Pseudomonadati</taxon>
        <taxon>Pseudomonadota</taxon>
        <taxon>Magnetococcia</taxon>
        <taxon>Magnetococcales</taxon>
        <taxon>Magnetococcaceae</taxon>
        <taxon>Magnetofaba</taxon>
    </lineage>
</organism>
<protein>
    <submittedName>
        <fullName evidence="2">Uncharacterized protein</fullName>
    </submittedName>
</protein>
<accession>A0A1Y2K580</accession>
<name>A0A1Y2K580_9PROT</name>
<comment type="caution">
    <text evidence="2">The sequence shown here is derived from an EMBL/GenBank/DDBJ whole genome shotgun (WGS) entry which is preliminary data.</text>
</comment>
<keyword evidence="3" id="KW-1185">Reference proteome</keyword>
<feature type="compositionally biased region" description="Basic and acidic residues" evidence="1">
    <location>
        <begin position="38"/>
        <end position="52"/>
    </location>
</feature>
<gene>
    <name evidence="2" type="ORF">MAIT1_02941</name>
</gene>
<feature type="region of interest" description="Disordered" evidence="1">
    <location>
        <begin position="15"/>
        <end position="71"/>
    </location>
</feature>
<dbReference type="AlphaFoldDB" id="A0A1Y2K580"/>
<reference evidence="2 3" key="1">
    <citation type="journal article" date="2016" name="BMC Genomics">
        <title>Combined genomic and structural analyses of a cultured magnetotactic bacterium reveals its niche adaptation to a dynamic environment.</title>
        <authorList>
            <person name="Araujo A.C."/>
            <person name="Morillo V."/>
            <person name="Cypriano J."/>
            <person name="Teixeira L.C."/>
            <person name="Leao P."/>
            <person name="Lyra S."/>
            <person name="Almeida L.G."/>
            <person name="Bazylinski D.A."/>
            <person name="Vasconcellos A.T."/>
            <person name="Abreu F."/>
            <person name="Lins U."/>
        </authorList>
    </citation>
    <scope>NUCLEOTIDE SEQUENCE [LARGE SCALE GENOMIC DNA]</scope>
    <source>
        <strain evidence="2 3">IT-1</strain>
    </source>
</reference>
<evidence type="ECO:0000313" key="2">
    <source>
        <dbReference type="EMBL" id="OSM04844.1"/>
    </source>
</evidence>
<sequence>MAMSLDNLQKGLKGGLKAAKPYQKKRQGSSLSNQRVAPRAESKVRRIARDHASATARKTGPASANRLVDPSWQGGGDAPSWIMAALSGGAMVVVGTYLAARNGLHAAWSVLFAQSQPAEADYEEVEWSDDELAAWDDGDDYDPVLPDGLGDEPDDEEIELDSEALALQESIENAKIVSLGEEEQDLPEEELVDQAAALQRLAEEGVINKKNE</sequence>
<proteinExistence type="predicted"/>
<evidence type="ECO:0000256" key="1">
    <source>
        <dbReference type="SAM" id="MobiDB-lite"/>
    </source>
</evidence>